<feature type="repeat" description="Solcar" evidence="9">
    <location>
        <begin position="2"/>
        <end position="107"/>
    </location>
</feature>
<reference evidence="12 13" key="2">
    <citation type="journal article" date="2011" name="Genome Res.">
        <title>Chromosome and gene copy number variation allow major structural change between species and strains of Leishmania.</title>
        <authorList>
            <person name="Rogers M.B."/>
            <person name="Hilley J.D."/>
            <person name="Dickens N.J."/>
            <person name="Wilkes J."/>
            <person name="Bates P.A."/>
            <person name="Depledge D.P."/>
            <person name="Harris D."/>
            <person name="Her Y."/>
            <person name="Herzyk P."/>
            <person name="Imamura H."/>
            <person name="Otto T.D."/>
            <person name="Sanders M."/>
            <person name="Seeger K."/>
            <person name="Dujardin J.C."/>
            <person name="Berriman M."/>
            <person name="Smith D.F."/>
            <person name="Hertz-Fowler C."/>
            <person name="Mottram J.C."/>
        </authorList>
    </citation>
    <scope>NUCLEOTIDE SEQUENCE [LARGE SCALE GENOMIC DNA]</scope>
    <source>
        <strain evidence="12 13">MHOM/BR/75/M2904</strain>
    </source>
</reference>
<dbReference type="InParanoid" id="A4H8E7"/>
<reference evidence="12 13" key="1">
    <citation type="journal article" date="2007" name="Nat. Genet.">
        <title>Comparative genomic analysis of three Leishmania species that cause diverse human disease.</title>
        <authorList>
            <person name="Peacock C.S."/>
            <person name="Seeger K."/>
            <person name="Harris D."/>
            <person name="Murphy L."/>
            <person name="Ruiz J.C."/>
            <person name="Quail M.A."/>
            <person name="Peters N."/>
            <person name="Adlem E."/>
            <person name="Tivey A."/>
            <person name="Aslett M."/>
            <person name="Kerhornou A."/>
            <person name="Ivens A."/>
            <person name="Fraser A."/>
            <person name="Rajandream M.A."/>
            <person name="Carver T."/>
            <person name="Norbertczak H."/>
            <person name="Chillingworth T."/>
            <person name="Hance Z."/>
            <person name="Jagels K."/>
            <person name="Moule S."/>
            <person name="Ormond D."/>
            <person name="Rutter S."/>
            <person name="Squares R."/>
            <person name="Whitehead S."/>
            <person name="Rabbinowitsch E."/>
            <person name="Arrowsmith C."/>
            <person name="White B."/>
            <person name="Thurston S."/>
            <person name="Bringaud F."/>
            <person name="Baldauf S.L."/>
            <person name="Faulconbridge A."/>
            <person name="Jeffares D."/>
            <person name="Depledge D.P."/>
            <person name="Oyola S.O."/>
            <person name="Hilley J.D."/>
            <person name="Brito L.O."/>
            <person name="Tosi L.R."/>
            <person name="Barrell B."/>
            <person name="Cruz A.K."/>
            <person name="Mottram J.C."/>
            <person name="Smith D.F."/>
            <person name="Berriman M."/>
        </authorList>
    </citation>
    <scope>NUCLEOTIDE SEQUENCE [LARGE SCALE GENOMIC DNA]</scope>
    <source>
        <strain evidence="12 13">MHOM/BR/75/M2904</strain>
    </source>
</reference>
<evidence type="ECO:0000256" key="2">
    <source>
        <dbReference type="ARBA" id="ARBA00006375"/>
    </source>
</evidence>
<evidence type="ECO:0000313" key="13">
    <source>
        <dbReference type="Proteomes" id="UP000007258"/>
    </source>
</evidence>
<keyword evidence="6" id="KW-1133">Transmembrane helix</keyword>
<feature type="compositionally biased region" description="Basic and acidic residues" evidence="11">
    <location>
        <begin position="120"/>
        <end position="131"/>
    </location>
</feature>
<dbReference type="InterPro" id="IPR018108">
    <property type="entry name" value="MCP_transmembrane"/>
</dbReference>
<dbReference type="EMBL" id="FR798990">
    <property type="protein sequence ID" value="CAM37661.1"/>
    <property type="molecule type" value="Genomic_DNA"/>
</dbReference>
<dbReference type="PANTHER" id="PTHR45624:SF12">
    <property type="entry name" value="MITOCHONDRIAL ORNITHINE TRANSPORTER 1"/>
    <property type="match status" value="1"/>
</dbReference>
<evidence type="ECO:0000256" key="9">
    <source>
        <dbReference type="PROSITE-ProRule" id="PRU00282"/>
    </source>
</evidence>
<dbReference type="Gene3D" id="1.50.40.10">
    <property type="entry name" value="Mitochondrial carrier domain"/>
    <property type="match status" value="2"/>
</dbReference>
<keyword evidence="13" id="KW-1185">Reference proteome</keyword>
<gene>
    <name evidence="12" type="ORF">LBRM_16_0220</name>
</gene>
<feature type="repeat" description="Solcar" evidence="9">
    <location>
        <begin position="266"/>
        <end position="351"/>
    </location>
</feature>
<evidence type="ECO:0000256" key="10">
    <source>
        <dbReference type="RuleBase" id="RU000488"/>
    </source>
</evidence>
<dbReference type="Pfam" id="PF00153">
    <property type="entry name" value="Mito_carr"/>
    <property type="match status" value="3"/>
</dbReference>
<dbReference type="GO" id="GO:0000064">
    <property type="term" value="F:L-ornithine transmembrane transporter activity"/>
    <property type="evidence" value="ECO:0007669"/>
    <property type="project" value="TreeGrafter"/>
</dbReference>
<dbReference type="PROSITE" id="PS50920">
    <property type="entry name" value="SOLCAR"/>
    <property type="match status" value="3"/>
</dbReference>
<evidence type="ECO:0000256" key="4">
    <source>
        <dbReference type="ARBA" id="ARBA00022692"/>
    </source>
</evidence>
<accession>A4H8E7</accession>
<evidence type="ECO:0000313" key="12">
    <source>
        <dbReference type="EMBL" id="CAM37661.1"/>
    </source>
</evidence>
<evidence type="ECO:0000256" key="7">
    <source>
        <dbReference type="ARBA" id="ARBA00023128"/>
    </source>
</evidence>
<name>A4H8E7_LEIBR</name>
<feature type="compositionally biased region" description="Pro residues" evidence="11">
    <location>
        <begin position="149"/>
        <end position="158"/>
    </location>
</feature>
<dbReference type="InterPro" id="IPR023395">
    <property type="entry name" value="MCP_dom_sf"/>
</dbReference>
<comment type="subcellular location">
    <subcellularLocation>
        <location evidence="1">Mitochondrion membrane</location>
        <topology evidence="1">Multi-pass membrane protein</topology>
    </subcellularLocation>
</comment>
<keyword evidence="5" id="KW-0677">Repeat</keyword>
<dbReference type="VEuPathDB" id="TriTrypDB:LbrM.16.0220"/>
<protein>
    <submittedName>
        <fullName evidence="12">Mitochondrial ornithine transporter 1-like protein</fullName>
    </submittedName>
</protein>
<dbReference type="SUPFAM" id="SSF103506">
    <property type="entry name" value="Mitochondrial carrier"/>
    <property type="match status" value="1"/>
</dbReference>
<comment type="similarity">
    <text evidence="2 10">Belongs to the mitochondrial carrier (TC 2.A.29) family.</text>
</comment>
<evidence type="ECO:0000256" key="5">
    <source>
        <dbReference type="ARBA" id="ARBA00022737"/>
    </source>
</evidence>
<feature type="repeat" description="Solcar" evidence="9">
    <location>
        <begin position="161"/>
        <end position="251"/>
    </location>
</feature>
<dbReference type="Proteomes" id="UP000007258">
    <property type="component" value="Chromosome 16"/>
</dbReference>
<evidence type="ECO:0000256" key="1">
    <source>
        <dbReference type="ARBA" id="ARBA00004225"/>
    </source>
</evidence>
<keyword evidence="7" id="KW-0496">Mitochondrion</keyword>
<evidence type="ECO:0000256" key="8">
    <source>
        <dbReference type="ARBA" id="ARBA00023136"/>
    </source>
</evidence>
<keyword evidence="3 10" id="KW-0813">Transport</keyword>
<keyword evidence="4 9" id="KW-0812">Transmembrane</keyword>
<evidence type="ECO:0000256" key="3">
    <source>
        <dbReference type="ARBA" id="ARBA00022448"/>
    </source>
</evidence>
<dbReference type="AlphaFoldDB" id="A4H8E7"/>
<dbReference type="GeneID" id="5414146"/>
<dbReference type="KEGG" id="lbz:LBRM_16_0220"/>
<proteinExistence type="inferred from homology"/>
<sequence length="387" mass="42585">MMDVIIHLTAGTVAGMTGVLLDYPLDTIKTRMQVSSYTKVPYYYRTTAAAEVASISATSPVTYWQCASQLYQRGGIRSFYRGLSVPLTAQGAEAAVVFSVYNVSLQRFLQKQQQQQQRQGQEREKLSGSRGDHKRRSYRQRPTQSKPELPQPPPPPPISVWSSPAHWKASACAGLAVSLILTPVEMLKCNMQMESARPSWKRHRTTVFGLARDLVATHGACGLYTGVTGTLTRAVLGNMAYFVSYEQCREWLAQGFAQSLGDGEALPIWHSMLAGGISGCFYWSIAYPADVAKTKMQVCPAARRQGFTRTLSSLYHSGGVEALFRGWGVTVVRAFLSSSVVFTIHERSSSTLQGFSSPYCALARDSAVTSTSSAAYEPQEELVSHRY</sequence>
<organism evidence="12 13">
    <name type="scientific">Leishmania braziliensis</name>
    <dbReference type="NCBI Taxonomy" id="5660"/>
    <lineage>
        <taxon>Eukaryota</taxon>
        <taxon>Discoba</taxon>
        <taxon>Euglenozoa</taxon>
        <taxon>Kinetoplastea</taxon>
        <taxon>Metakinetoplastina</taxon>
        <taxon>Trypanosomatida</taxon>
        <taxon>Trypanosomatidae</taxon>
        <taxon>Leishmaniinae</taxon>
        <taxon>Leishmania</taxon>
        <taxon>Leishmania braziliensis species complex</taxon>
    </lineage>
</organism>
<dbReference type="RefSeq" id="XP_001563626.1">
    <property type="nucleotide sequence ID" value="XM_001563576.1"/>
</dbReference>
<dbReference type="GO" id="GO:0031966">
    <property type="term" value="C:mitochondrial membrane"/>
    <property type="evidence" value="ECO:0007669"/>
    <property type="project" value="UniProtKB-SubCell"/>
</dbReference>
<dbReference type="PANTHER" id="PTHR45624">
    <property type="entry name" value="MITOCHONDRIAL BASIC AMINO ACIDS TRANSPORTER-RELATED"/>
    <property type="match status" value="1"/>
</dbReference>
<dbReference type="InterPro" id="IPR050567">
    <property type="entry name" value="Mitochondrial_Carrier"/>
</dbReference>
<evidence type="ECO:0000256" key="6">
    <source>
        <dbReference type="ARBA" id="ARBA00022989"/>
    </source>
</evidence>
<dbReference type="GO" id="GO:1990575">
    <property type="term" value="P:mitochondrial L-ornithine transmembrane transport"/>
    <property type="evidence" value="ECO:0007669"/>
    <property type="project" value="TreeGrafter"/>
</dbReference>
<evidence type="ECO:0000256" key="11">
    <source>
        <dbReference type="SAM" id="MobiDB-lite"/>
    </source>
</evidence>
<dbReference type="OMA" id="HCITETV"/>
<keyword evidence="8 9" id="KW-0472">Membrane</keyword>
<dbReference type="STRING" id="5660.A4H8E7"/>
<feature type="region of interest" description="Disordered" evidence="11">
    <location>
        <begin position="112"/>
        <end position="160"/>
    </location>
</feature>